<feature type="transmembrane region" description="Helical" evidence="6">
    <location>
        <begin position="254"/>
        <end position="275"/>
    </location>
</feature>
<keyword evidence="5 6" id="KW-0472">Membrane</keyword>
<gene>
    <name evidence="9" type="ORF">KPS_000753</name>
</gene>
<keyword evidence="10" id="KW-1185">Reference proteome</keyword>
<name>A0ABY9R6E8_9BACT</name>
<dbReference type="InterPro" id="IPR025857">
    <property type="entry name" value="MacB_PCD"/>
</dbReference>
<accession>A0ABY9R6E8</accession>
<evidence type="ECO:0000256" key="5">
    <source>
        <dbReference type="ARBA" id="ARBA00023136"/>
    </source>
</evidence>
<evidence type="ECO:0000256" key="4">
    <source>
        <dbReference type="ARBA" id="ARBA00022989"/>
    </source>
</evidence>
<protein>
    <submittedName>
        <fullName evidence="9">ABC transporter permease</fullName>
    </submittedName>
</protein>
<keyword evidence="3 6" id="KW-0812">Transmembrane</keyword>
<evidence type="ECO:0000256" key="2">
    <source>
        <dbReference type="ARBA" id="ARBA00022475"/>
    </source>
</evidence>
<feature type="transmembrane region" description="Helical" evidence="6">
    <location>
        <begin position="350"/>
        <end position="370"/>
    </location>
</feature>
<evidence type="ECO:0000259" key="8">
    <source>
        <dbReference type="Pfam" id="PF12704"/>
    </source>
</evidence>
<dbReference type="InterPro" id="IPR051125">
    <property type="entry name" value="ABC-4/HrtB_transporter"/>
</dbReference>
<dbReference type="PANTHER" id="PTHR43738">
    <property type="entry name" value="ABC TRANSPORTER, MEMBRANE PROTEIN"/>
    <property type="match status" value="1"/>
</dbReference>
<dbReference type="EMBL" id="CP133659">
    <property type="protein sequence ID" value="WMW66195.1"/>
    <property type="molecule type" value="Genomic_DNA"/>
</dbReference>
<keyword evidence="4 6" id="KW-1133">Transmembrane helix</keyword>
<evidence type="ECO:0000259" key="7">
    <source>
        <dbReference type="Pfam" id="PF02687"/>
    </source>
</evidence>
<dbReference type="Proteomes" id="UP001180616">
    <property type="component" value="Chromosome"/>
</dbReference>
<dbReference type="InterPro" id="IPR003838">
    <property type="entry name" value="ABC3_permease_C"/>
</dbReference>
<evidence type="ECO:0000313" key="9">
    <source>
        <dbReference type="EMBL" id="WMW66195.1"/>
    </source>
</evidence>
<comment type="subcellular location">
    <subcellularLocation>
        <location evidence="1">Cell membrane</location>
        <topology evidence="1">Multi-pass membrane protein</topology>
    </subcellularLocation>
</comment>
<keyword evidence="2" id="KW-1003">Cell membrane</keyword>
<feature type="domain" description="ABC3 transporter permease C-terminal" evidence="7">
    <location>
        <begin position="261"/>
        <end position="374"/>
    </location>
</feature>
<sequence>MLTLKFVLHNLARHPLRNALTVLGIAISIMAFGLLRTTVEAWYAGVSASAANRLVTRNAISLVFPLPIAYAGKIRAVEGVTHLSWGNWFGAYYVDEKNFFANFTVDMRSYLDLYPEFVIADDQKAALLRDRKGMAVGAKLARRFGWKLGDTVPLKGTIYPGDWNVVVRAIYAGRYPNTDETQAFFHWEYLNERMKVERPARADHVGFYMIGVDRAENAARVAGDIDARFRNSLAETLTETEQAFQLGFISMSEAIIMAIRLVSGIVIVIIMAVAANTMAMSARERMGEFATLKALGFGGGYVALLVTGEALALSLLGGAAGCALSVPVTRVIAHVLGDYFPVFLLSGETLALQGAASAVVGLVAGALPALRARRVRIADVLGR</sequence>
<reference evidence="9" key="1">
    <citation type="submission" date="2023-09" db="EMBL/GenBank/DDBJ databases">
        <authorList>
            <consortium name="CW5 consortium"/>
            <person name="Lu C.-W."/>
        </authorList>
    </citation>
    <scope>NUCLEOTIDE SEQUENCE</scope>
    <source>
        <strain evidence="9">KPS</strain>
    </source>
</reference>
<dbReference type="Pfam" id="PF12704">
    <property type="entry name" value="MacB_PCD"/>
    <property type="match status" value="1"/>
</dbReference>
<evidence type="ECO:0000256" key="6">
    <source>
        <dbReference type="SAM" id="Phobius"/>
    </source>
</evidence>
<dbReference type="PANTHER" id="PTHR43738:SF3">
    <property type="entry name" value="ABC TRANSPORTER PERMEASE"/>
    <property type="match status" value="1"/>
</dbReference>
<dbReference type="Pfam" id="PF02687">
    <property type="entry name" value="FtsX"/>
    <property type="match status" value="1"/>
</dbReference>
<proteinExistence type="predicted"/>
<feature type="transmembrane region" description="Helical" evidence="6">
    <location>
        <begin position="295"/>
        <end position="316"/>
    </location>
</feature>
<dbReference type="RefSeq" id="WP_309542103.1">
    <property type="nucleotide sequence ID" value="NZ_CP133659.1"/>
</dbReference>
<feature type="domain" description="MacB-like periplasmic core" evidence="8">
    <location>
        <begin position="19"/>
        <end position="227"/>
    </location>
</feature>
<evidence type="ECO:0000313" key="10">
    <source>
        <dbReference type="Proteomes" id="UP001180616"/>
    </source>
</evidence>
<evidence type="ECO:0000256" key="1">
    <source>
        <dbReference type="ARBA" id="ARBA00004651"/>
    </source>
</evidence>
<organism evidence="9 10">
    <name type="scientific">Nitratidesulfovibrio liaohensis</name>
    <dbReference type="NCBI Taxonomy" id="2604158"/>
    <lineage>
        <taxon>Bacteria</taxon>
        <taxon>Pseudomonadati</taxon>
        <taxon>Thermodesulfobacteriota</taxon>
        <taxon>Desulfovibrionia</taxon>
        <taxon>Desulfovibrionales</taxon>
        <taxon>Desulfovibrionaceae</taxon>
        <taxon>Nitratidesulfovibrio</taxon>
    </lineage>
</organism>
<evidence type="ECO:0000256" key="3">
    <source>
        <dbReference type="ARBA" id="ARBA00022692"/>
    </source>
</evidence>